<dbReference type="Proteomes" id="UP000176037">
    <property type="component" value="Unassembled WGS sequence"/>
</dbReference>
<protein>
    <recommendedName>
        <fullName evidence="3">Sulfotransferase domain-containing protein</fullName>
    </recommendedName>
</protein>
<dbReference type="EMBL" id="MJIC01000014">
    <property type="protein sequence ID" value="OFI34073.1"/>
    <property type="molecule type" value="Genomic_DNA"/>
</dbReference>
<reference evidence="1 2" key="1">
    <citation type="submission" date="2016-09" db="EMBL/GenBank/DDBJ databases">
        <title>Alteromonas lipolytica, a new species isolated from sea water.</title>
        <authorList>
            <person name="Wu Y.-H."/>
            <person name="Cheng H."/>
            <person name="Xu X.-W."/>
        </authorList>
    </citation>
    <scope>NUCLEOTIDE SEQUENCE [LARGE SCALE GENOMIC DNA]</scope>
    <source>
        <strain evidence="1 2">JW12</strain>
    </source>
</reference>
<dbReference type="STRING" id="1856405.BFC17_21225"/>
<gene>
    <name evidence="1" type="ORF">BFC17_21225</name>
</gene>
<evidence type="ECO:0000313" key="2">
    <source>
        <dbReference type="Proteomes" id="UP000176037"/>
    </source>
</evidence>
<dbReference type="InterPro" id="IPR040632">
    <property type="entry name" value="Sulfotransfer_4"/>
</dbReference>
<comment type="caution">
    <text evidence="1">The sequence shown here is derived from an EMBL/GenBank/DDBJ whole genome shotgun (WGS) entry which is preliminary data.</text>
</comment>
<keyword evidence="2" id="KW-1185">Reference proteome</keyword>
<accession>A0A1E8FF06</accession>
<organism evidence="1 2">
    <name type="scientific">Alteromonas lipolytica</name>
    <dbReference type="NCBI Taxonomy" id="1856405"/>
    <lineage>
        <taxon>Bacteria</taxon>
        <taxon>Pseudomonadati</taxon>
        <taxon>Pseudomonadota</taxon>
        <taxon>Gammaproteobacteria</taxon>
        <taxon>Alteromonadales</taxon>
        <taxon>Alteromonadaceae</taxon>
        <taxon>Alteromonas/Salinimonas group</taxon>
        <taxon>Alteromonas</taxon>
    </lineage>
</organism>
<dbReference type="AlphaFoldDB" id="A0A1E8FF06"/>
<evidence type="ECO:0000313" key="1">
    <source>
        <dbReference type="EMBL" id="OFI34073.1"/>
    </source>
</evidence>
<dbReference type="RefSeq" id="WP_070177001.1">
    <property type="nucleotide sequence ID" value="NZ_BMJR01000003.1"/>
</dbReference>
<evidence type="ECO:0008006" key="3">
    <source>
        <dbReference type="Google" id="ProtNLM"/>
    </source>
</evidence>
<proteinExistence type="predicted"/>
<dbReference type="Pfam" id="PF17784">
    <property type="entry name" value="Sulfotransfer_4"/>
    <property type="match status" value="1"/>
</dbReference>
<dbReference type="InterPro" id="IPR027417">
    <property type="entry name" value="P-loop_NTPase"/>
</dbReference>
<sequence length="247" mass="29076">MPINRIRNLFRDRQCHVYCVGAAKTGTTSISHVYSQCIRAAHEPEVTQTTNLVIEFLQNSISENVVRKELQKRDKRLFLELESSHPLGYLAPFLTDLYPEARFVVTVREPKSWLKSRLNYHHYKSPPEWKKYRDYIWSRHFNGFAKEEKILEEHGLFSLEAYLKQYAEQYEILFSKIPSDKCIIVKTSEIDEKIPAITEFIGIGDKNLSPVWTNKLEKEKDILSLIESDFVSEKISHHCAFYKKLFE</sequence>
<dbReference type="OrthoDB" id="7855297at2"/>
<dbReference type="SUPFAM" id="SSF52540">
    <property type="entry name" value="P-loop containing nucleoside triphosphate hydrolases"/>
    <property type="match status" value="1"/>
</dbReference>
<dbReference type="Gene3D" id="3.40.50.300">
    <property type="entry name" value="P-loop containing nucleotide triphosphate hydrolases"/>
    <property type="match status" value="1"/>
</dbReference>
<name>A0A1E8FF06_9ALTE</name>